<dbReference type="PANTHER" id="PTHR31242">
    <property type="entry name" value="ACETOLACTATE SYNTHASE SMALL SUBUNIT, MITOCHONDRIAL"/>
    <property type="match status" value="1"/>
</dbReference>
<evidence type="ECO:0000259" key="7">
    <source>
        <dbReference type="PROSITE" id="PS51671"/>
    </source>
</evidence>
<dbReference type="InterPro" id="IPR002912">
    <property type="entry name" value="ACT_dom"/>
</dbReference>
<protein>
    <submittedName>
        <fullName evidence="8">Acetolactate synthase</fullName>
    </submittedName>
</protein>
<dbReference type="PROSITE" id="PS51671">
    <property type="entry name" value="ACT"/>
    <property type="match status" value="1"/>
</dbReference>
<dbReference type="InterPro" id="IPR045865">
    <property type="entry name" value="ACT-like_dom_sf"/>
</dbReference>
<dbReference type="GO" id="GO:0042645">
    <property type="term" value="C:mitochondrial nucleoid"/>
    <property type="evidence" value="ECO:0007669"/>
    <property type="project" value="TreeGrafter"/>
</dbReference>
<dbReference type="CDD" id="cd04878">
    <property type="entry name" value="ACT_AHAS"/>
    <property type="match status" value="1"/>
</dbReference>
<organism evidence="8 9">
    <name type="scientific">Rhizodiscina lignyota</name>
    <dbReference type="NCBI Taxonomy" id="1504668"/>
    <lineage>
        <taxon>Eukaryota</taxon>
        <taxon>Fungi</taxon>
        <taxon>Dikarya</taxon>
        <taxon>Ascomycota</taxon>
        <taxon>Pezizomycotina</taxon>
        <taxon>Dothideomycetes</taxon>
        <taxon>Pleosporomycetidae</taxon>
        <taxon>Aulographales</taxon>
        <taxon>Rhizodiscinaceae</taxon>
        <taxon>Rhizodiscina</taxon>
    </lineage>
</organism>
<keyword evidence="9" id="KW-1185">Reference proteome</keyword>
<keyword evidence="5" id="KW-0100">Branched-chain amino acid biosynthesis</keyword>
<sequence>MAARRALSALPIRSSFSPTKLQRSIPLLHQTRLSSNSSTSALAYKALHRRIGALPTNDDSAPSWSAPAAVSSILYETPLPSQAPPKRHILNCLVQNEPGVLSRVSGILAARGFNIDSLVVCNTEVEDLSRMTIVLQGQDGVVEQARRQLEDLVPVWAVLDYTGAPLVQRELLLAKVSILGPEYFEELLAHHREMTVGASTPGSLPNAESLDESADASAGQLTIQQIEEEAAIKALESLRRDYHPSRLAASQALRHKHEHLEAITHLTHQFGGKVLDISTNNCIVELSAKSVRIDSFMKLLSPFGILESARTGLMALPRSPLHGPNEVEEKDAQDVVDQSHLPPG</sequence>
<dbReference type="InterPro" id="IPR019455">
    <property type="entry name" value="Acetolactate_synth_ssu_C"/>
</dbReference>
<name>A0A9P4IJB9_9PEZI</name>
<evidence type="ECO:0000256" key="5">
    <source>
        <dbReference type="ARBA" id="ARBA00023304"/>
    </source>
</evidence>
<dbReference type="GO" id="GO:0009082">
    <property type="term" value="P:branched-chain amino acid biosynthetic process"/>
    <property type="evidence" value="ECO:0007669"/>
    <property type="project" value="UniProtKB-KW"/>
</dbReference>
<dbReference type="Gene3D" id="3.30.70.1150">
    <property type="entry name" value="ACT-like. Chain A, domain 2"/>
    <property type="match status" value="1"/>
</dbReference>
<evidence type="ECO:0000256" key="3">
    <source>
        <dbReference type="ARBA" id="ARBA00006341"/>
    </source>
</evidence>
<dbReference type="InterPro" id="IPR039557">
    <property type="entry name" value="AHAS_ACT"/>
</dbReference>
<gene>
    <name evidence="8" type="ORF">NA57DRAFT_36126</name>
</gene>
<dbReference type="InterPro" id="IPR004789">
    <property type="entry name" value="Acetalactate_synth_ssu"/>
</dbReference>
<comment type="caution">
    <text evidence="8">The sequence shown here is derived from an EMBL/GenBank/DDBJ whole genome shotgun (WGS) entry which is preliminary data.</text>
</comment>
<proteinExistence type="inferred from homology"/>
<dbReference type="PANTHER" id="PTHR31242:SF2">
    <property type="entry name" value="ACETOLACTATE SYNTHASE SMALL SUBUNIT, MITOCHONDRIAL"/>
    <property type="match status" value="1"/>
</dbReference>
<dbReference type="Pfam" id="PF10369">
    <property type="entry name" value="ALS_ss_C"/>
    <property type="match status" value="1"/>
</dbReference>
<dbReference type="InterPro" id="IPR027271">
    <property type="entry name" value="Acetolactate_synth/TF_NikR_C"/>
</dbReference>
<dbReference type="InterPro" id="IPR054480">
    <property type="entry name" value="AHAS_small-like_ACT"/>
</dbReference>
<comment type="similarity">
    <text evidence="3">Belongs to the acetolactate synthase small subunit family.</text>
</comment>
<dbReference type="GO" id="GO:0005948">
    <property type="term" value="C:acetolactate synthase complex"/>
    <property type="evidence" value="ECO:0007669"/>
    <property type="project" value="TreeGrafter"/>
</dbReference>
<evidence type="ECO:0000256" key="1">
    <source>
        <dbReference type="ARBA" id="ARBA00004974"/>
    </source>
</evidence>
<dbReference type="Gene3D" id="3.30.70.260">
    <property type="match status" value="1"/>
</dbReference>
<reference evidence="8" key="1">
    <citation type="journal article" date="2020" name="Stud. Mycol.">
        <title>101 Dothideomycetes genomes: a test case for predicting lifestyles and emergence of pathogens.</title>
        <authorList>
            <person name="Haridas S."/>
            <person name="Albert R."/>
            <person name="Binder M."/>
            <person name="Bloem J."/>
            <person name="Labutti K."/>
            <person name="Salamov A."/>
            <person name="Andreopoulos B."/>
            <person name="Baker S."/>
            <person name="Barry K."/>
            <person name="Bills G."/>
            <person name="Bluhm B."/>
            <person name="Cannon C."/>
            <person name="Castanera R."/>
            <person name="Culley D."/>
            <person name="Daum C."/>
            <person name="Ezra D."/>
            <person name="Gonzalez J."/>
            <person name="Henrissat B."/>
            <person name="Kuo A."/>
            <person name="Liang C."/>
            <person name="Lipzen A."/>
            <person name="Lutzoni F."/>
            <person name="Magnuson J."/>
            <person name="Mondo S."/>
            <person name="Nolan M."/>
            <person name="Ohm R."/>
            <person name="Pangilinan J."/>
            <person name="Park H.-J."/>
            <person name="Ramirez L."/>
            <person name="Alfaro M."/>
            <person name="Sun H."/>
            <person name="Tritt A."/>
            <person name="Yoshinaga Y."/>
            <person name="Zwiers L.-H."/>
            <person name="Turgeon B."/>
            <person name="Goodwin S."/>
            <person name="Spatafora J."/>
            <person name="Crous P."/>
            <person name="Grigoriev I."/>
        </authorList>
    </citation>
    <scope>NUCLEOTIDE SEQUENCE</scope>
    <source>
        <strain evidence="8">CBS 133067</strain>
    </source>
</reference>
<accession>A0A9P4IJB9</accession>
<feature type="region of interest" description="Disordered" evidence="6">
    <location>
        <begin position="317"/>
        <end position="344"/>
    </location>
</feature>
<dbReference type="OrthoDB" id="2013116at2759"/>
<dbReference type="Proteomes" id="UP000799772">
    <property type="component" value="Unassembled WGS sequence"/>
</dbReference>
<dbReference type="GO" id="GO:1990610">
    <property type="term" value="F:acetolactate synthase regulator activity"/>
    <property type="evidence" value="ECO:0007669"/>
    <property type="project" value="InterPro"/>
</dbReference>
<dbReference type="SUPFAM" id="SSF55021">
    <property type="entry name" value="ACT-like"/>
    <property type="match status" value="2"/>
</dbReference>
<dbReference type="InterPro" id="IPR053050">
    <property type="entry name" value="ALS_regulatory_subunit"/>
</dbReference>
<dbReference type="EMBL" id="ML978124">
    <property type="protein sequence ID" value="KAF2100687.1"/>
    <property type="molecule type" value="Genomic_DNA"/>
</dbReference>
<dbReference type="AlphaFoldDB" id="A0A9P4IJB9"/>
<comment type="pathway">
    <text evidence="2">Amino-acid biosynthesis; L-valine biosynthesis; L-valine from pyruvate: step 1/4.</text>
</comment>
<dbReference type="GO" id="GO:0008652">
    <property type="term" value="P:amino acid biosynthetic process"/>
    <property type="evidence" value="ECO:0007669"/>
    <property type="project" value="UniProtKB-KW"/>
</dbReference>
<dbReference type="Pfam" id="PF22629">
    <property type="entry name" value="ACT_AHAS_ss"/>
    <property type="match status" value="1"/>
</dbReference>
<evidence type="ECO:0000313" key="9">
    <source>
        <dbReference type="Proteomes" id="UP000799772"/>
    </source>
</evidence>
<evidence type="ECO:0000256" key="6">
    <source>
        <dbReference type="SAM" id="MobiDB-lite"/>
    </source>
</evidence>
<dbReference type="FunFam" id="3.30.70.260:FF:000001">
    <property type="entry name" value="Acetolactate synthase, small subunit"/>
    <property type="match status" value="1"/>
</dbReference>
<feature type="domain" description="ACT" evidence="7">
    <location>
        <begin position="89"/>
        <end position="166"/>
    </location>
</feature>
<evidence type="ECO:0000313" key="8">
    <source>
        <dbReference type="EMBL" id="KAF2100687.1"/>
    </source>
</evidence>
<dbReference type="NCBIfam" id="TIGR00119">
    <property type="entry name" value="acolac_sm"/>
    <property type="match status" value="1"/>
</dbReference>
<keyword evidence="4" id="KW-0028">Amino-acid biosynthesis</keyword>
<comment type="pathway">
    <text evidence="1">Amino-acid biosynthesis; L-isoleucine biosynthesis; L-isoleucine from 2-oxobutanoate: step 1/4.</text>
</comment>
<evidence type="ECO:0000256" key="4">
    <source>
        <dbReference type="ARBA" id="ARBA00022605"/>
    </source>
</evidence>
<evidence type="ECO:0000256" key="2">
    <source>
        <dbReference type="ARBA" id="ARBA00005025"/>
    </source>
</evidence>